<dbReference type="InterPro" id="IPR012337">
    <property type="entry name" value="RNaseH-like_sf"/>
</dbReference>
<name>A0A3R6WQ02_APHAT</name>
<dbReference type="PANTHER" id="PTHR40866:SF1">
    <property type="entry name" value="BED-TYPE DOMAIN-CONTAINING PROTEIN"/>
    <property type="match status" value="1"/>
</dbReference>
<evidence type="ECO:0008006" key="3">
    <source>
        <dbReference type="Google" id="ProtNLM"/>
    </source>
</evidence>
<dbReference type="SUPFAM" id="SSF53098">
    <property type="entry name" value="Ribonuclease H-like"/>
    <property type="match status" value="1"/>
</dbReference>
<sequence>MTNDNNQPSPLRGKQLAELYFTRTSPESTLWLCKCGKRRTQNGTGYTNLTSHIESEHPEYLNYDATAPISEQNLFMPLFSRSVRNVYGWLTWITSSLLPFNFCENEMARRYSNLGPISNKTLMKWMHQMCRRLEAKLKKTPPESFACVFDAWTCGSTYYVAVFASFPSDSLHGYEKVLLALSPMNDEDSLSAAAFLEFFDFVLDVYGKQRRNVVALIGDNCATNRVFTRLAGIPMVGCASHRFNLFVGDVLADYEDLLCAVHAIMKKLSNIIPAAKLRRMTPLCPKQRNKTRWSSSVAMLVRYIELKPFLPQLGLDDIDMLLLNSRQDRDVELLIAQLTDLNSVTLALQDESLILADVHMLFDEVVVQYPGAEVRLGPDASVVEDPTFESGVVKVLQHMESSLKADERMAIALLSMPSMADGGYVGDMDSMSMAALALKRRKLLQARSNYLDCRFLRPTSNMCERLFSVTGT</sequence>
<dbReference type="VEuPathDB" id="FungiDB:H257_13816"/>
<dbReference type="PANTHER" id="PTHR40866">
    <property type="entry name" value="BED-TYPE DOMAIN-CONTAINING PROTEIN"/>
    <property type="match status" value="1"/>
</dbReference>
<dbReference type="VEuPathDB" id="FungiDB:H257_09898"/>
<dbReference type="AlphaFoldDB" id="A0A3R6WQ02"/>
<dbReference type="Proteomes" id="UP000283543">
    <property type="component" value="Unassembled WGS sequence"/>
</dbReference>
<protein>
    <recommendedName>
        <fullName evidence="3">BED-type domain-containing protein</fullName>
    </recommendedName>
</protein>
<reference evidence="1 2" key="1">
    <citation type="submission" date="2018-08" db="EMBL/GenBank/DDBJ databases">
        <title>Aphanomyces genome sequencing and annotation.</title>
        <authorList>
            <person name="Minardi D."/>
            <person name="Oidtmann B."/>
            <person name="Van Der Giezen M."/>
            <person name="Studholme D.J."/>
        </authorList>
    </citation>
    <scope>NUCLEOTIDE SEQUENCE [LARGE SCALE GENOMIC DNA]</scope>
    <source>
        <strain evidence="1 2">Si</strain>
    </source>
</reference>
<comment type="caution">
    <text evidence="1">The sequence shown here is derived from an EMBL/GenBank/DDBJ whole genome shotgun (WGS) entry which is preliminary data.</text>
</comment>
<proteinExistence type="predicted"/>
<dbReference type="EMBL" id="QUTB01001413">
    <property type="protein sequence ID" value="RHY75843.1"/>
    <property type="molecule type" value="Genomic_DNA"/>
</dbReference>
<evidence type="ECO:0000313" key="2">
    <source>
        <dbReference type="Proteomes" id="UP000283543"/>
    </source>
</evidence>
<gene>
    <name evidence="1" type="ORF">DYB34_011528</name>
</gene>
<organism evidence="1 2">
    <name type="scientific">Aphanomyces astaci</name>
    <name type="common">Crayfish plague agent</name>
    <dbReference type="NCBI Taxonomy" id="112090"/>
    <lineage>
        <taxon>Eukaryota</taxon>
        <taxon>Sar</taxon>
        <taxon>Stramenopiles</taxon>
        <taxon>Oomycota</taxon>
        <taxon>Saprolegniomycetes</taxon>
        <taxon>Saprolegniales</taxon>
        <taxon>Verrucalvaceae</taxon>
        <taxon>Aphanomyces</taxon>
    </lineage>
</organism>
<accession>A0A3R6WQ02</accession>
<evidence type="ECO:0000313" key="1">
    <source>
        <dbReference type="EMBL" id="RHY75843.1"/>
    </source>
</evidence>